<comment type="caution">
    <text evidence="7">Lacks conserved residue(s) required for the propagation of feature annotation.</text>
</comment>
<dbReference type="InterPro" id="IPR001412">
    <property type="entry name" value="aa-tRNA-synth_I_CS"/>
</dbReference>
<evidence type="ECO:0000256" key="6">
    <source>
        <dbReference type="ARBA" id="ARBA00023146"/>
    </source>
</evidence>
<organism evidence="10 11">
    <name type="scientific">Sedimentibacter acidaminivorans</name>
    <dbReference type="NCBI Taxonomy" id="913099"/>
    <lineage>
        <taxon>Bacteria</taxon>
        <taxon>Bacillati</taxon>
        <taxon>Bacillota</taxon>
        <taxon>Tissierellia</taxon>
        <taxon>Sedimentibacter</taxon>
    </lineage>
</organism>
<dbReference type="HAMAP" id="MF_00022">
    <property type="entry name" value="Glu_tRNA_synth_type1"/>
    <property type="match status" value="1"/>
</dbReference>
<dbReference type="RefSeq" id="WP_209513104.1">
    <property type="nucleotide sequence ID" value="NZ_JAGGKS010000014.1"/>
</dbReference>
<gene>
    <name evidence="7" type="primary">gltX</name>
    <name evidence="10" type="ORF">J2Z76_003298</name>
</gene>
<feature type="domain" description="Glutamyl/glutaminyl-tRNA synthetase class Ib catalytic" evidence="8">
    <location>
        <begin position="3"/>
        <end position="326"/>
    </location>
</feature>
<keyword evidence="3 7" id="KW-0547">Nucleotide-binding</keyword>
<dbReference type="InterPro" id="IPR008925">
    <property type="entry name" value="aa_tRNA-synth_I_cd-bd_sf"/>
</dbReference>
<dbReference type="SUPFAM" id="SSF48163">
    <property type="entry name" value="An anticodon-binding domain of class I aminoacyl-tRNA synthetases"/>
    <property type="match status" value="1"/>
</dbReference>
<dbReference type="InterPro" id="IPR045462">
    <property type="entry name" value="aa-tRNA-synth_I_cd-bd"/>
</dbReference>
<dbReference type="PANTHER" id="PTHR43311:SF2">
    <property type="entry name" value="GLUTAMATE--TRNA LIGASE, MITOCHONDRIAL-RELATED"/>
    <property type="match status" value="1"/>
</dbReference>
<evidence type="ECO:0000256" key="4">
    <source>
        <dbReference type="ARBA" id="ARBA00022840"/>
    </source>
</evidence>
<dbReference type="InterPro" id="IPR020058">
    <property type="entry name" value="Glu/Gln-tRNA-synth_Ib_cat-dom"/>
</dbReference>
<comment type="similarity">
    <text evidence="1 7">Belongs to the class-I aminoacyl-tRNA synthetase family. Glutamate--tRNA ligase type 1 subfamily.</text>
</comment>
<dbReference type="NCBIfam" id="TIGR00464">
    <property type="entry name" value="gltX_bact"/>
    <property type="match status" value="1"/>
</dbReference>
<dbReference type="InterPro" id="IPR000924">
    <property type="entry name" value="Glu/Gln-tRNA-synth"/>
</dbReference>
<dbReference type="InterPro" id="IPR014729">
    <property type="entry name" value="Rossmann-like_a/b/a_fold"/>
</dbReference>
<keyword evidence="4 7" id="KW-0067">ATP-binding</keyword>
<dbReference type="PANTHER" id="PTHR43311">
    <property type="entry name" value="GLUTAMATE--TRNA LIGASE"/>
    <property type="match status" value="1"/>
</dbReference>
<keyword evidence="11" id="KW-1185">Reference proteome</keyword>
<dbReference type="Gene3D" id="3.40.50.620">
    <property type="entry name" value="HUPs"/>
    <property type="match status" value="1"/>
</dbReference>
<evidence type="ECO:0000256" key="5">
    <source>
        <dbReference type="ARBA" id="ARBA00022917"/>
    </source>
</evidence>
<evidence type="ECO:0000256" key="7">
    <source>
        <dbReference type="HAMAP-Rule" id="MF_00022"/>
    </source>
</evidence>
<evidence type="ECO:0000259" key="9">
    <source>
        <dbReference type="Pfam" id="PF19269"/>
    </source>
</evidence>
<accession>A0ABS4GI77</accession>
<dbReference type="GO" id="GO:0050561">
    <property type="term" value="F:glutamate-tRNA(Gln) ligase activity"/>
    <property type="evidence" value="ECO:0007669"/>
    <property type="project" value="UniProtKB-EC"/>
</dbReference>
<evidence type="ECO:0000256" key="3">
    <source>
        <dbReference type="ARBA" id="ARBA00022741"/>
    </source>
</evidence>
<protein>
    <recommendedName>
        <fullName evidence="7">Glutamate--tRNA ligase</fullName>
        <ecNumber evidence="7">6.1.1.17</ecNumber>
    </recommendedName>
    <alternativeName>
        <fullName evidence="7">Glutamyl-tRNA synthetase</fullName>
        <shortName evidence="7">GluRS</shortName>
    </alternativeName>
</protein>
<feature type="short sequence motif" description="'KMSKS' region" evidence="7">
    <location>
        <begin position="257"/>
        <end position="261"/>
    </location>
</feature>
<dbReference type="Gene3D" id="1.10.10.350">
    <property type="match status" value="1"/>
</dbReference>
<dbReference type="InterPro" id="IPR049940">
    <property type="entry name" value="GluQ/Sye"/>
</dbReference>
<comment type="caution">
    <text evidence="10">The sequence shown here is derived from an EMBL/GenBank/DDBJ whole genome shotgun (WGS) entry which is preliminary data.</text>
</comment>
<reference evidence="10 11" key="1">
    <citation type="submission" date="2021-03" db="EMBL/GenBank/DDBJ databases">
        <title>Genomic Encyclopedia of Type Strains, Phase IV (KMG-IV): sequencing the most valuable type-strain genomes for metagenomic binning, comparative biology and taxonomic classification.</title>
        <authorList>
            <person name="Goeker M."/>
        </authorList>
    </citation>
    <scope>NUCLEOTIDE SEQUENCE [LARGE SCALE GENOMIC DNA]</scope>
    <source>
        <strain evidence="10 11">DSM 24004</strain>
    </source>
</reference>
<evidence type="ECO:0000313" key="11">
    <source>
        <dbReference type="Proteomes" id="UP001519342"/>
    </source>
</evidence>
<feature type="domain" description="Aminoacyl-tRNA synthetase class I anticodon-binding" evidence="9">
    <location>
        <begin position="341"/>
        <end position="488"/>
    </location>
</feature>
<dbReference type="InterPro" id="IPR020751">
    <property type="entry name" value="aa-tRNA-synth_I_codon-bd_sub2"/>
</dbReference>
<keyword evidence="6 7" id="KW-0030">Aminoacyl-tRNA synthetase</keyword>
<dbReference type="EC" id="6.1.1.17" evidence="7"/>
<feature type="short sequence motif" description="'HIGH' region" evidence="7">
    <location>
        <begin position="9"/>
        <end position="19"/>
    </location>
</feature>
<keyword evidence="5 7" id="KW-0648">Protein biosynthesis</keyword>
<dbReference type="Pfam" id="PF00749">
    <property type="entry name" value="tRNA-synt_1c"/>
    <property type="match status" value="1"/>
</dbReference>
<comment type="subcellular location">
    <subcellularLocation>
        <location evidence="7">Cytoplasm</location>
    </subcellularLocation>
</comment>
<dbReference type="EMBL" id="JAGGKS010000014">
    <property type="protein sequence ID" value="MBP1927397.1"/>
    <property type="molecule type" value="Genomic_DNA"/>
</dbReference>
<keyword evidence="7" id="KW-0963">Cytoplasm</keyword>
<dbReference type="InterPro" id="IPR004527">
    <property type="entry name" value="Glu-tRNA-ligase_bac/mito"/>
</dbReference>
<comment type="function">
    <text evidence="7">Catalyzes the attachment of glutamate to tRNA(Glu) in a two-step reaction: glutamate is first activated by ATP to form Glu-AMP and then transferred to the acceptor end of tRNA(Glu).</text>
</comment>
<dbReference type="CDD" id="cd00808">
    <property type="entry name" value="GluRS_core"/>
    <property type="match status" value="1"/>
</dbReference>
<dbReference type="PRINTS" id="PR00987">
    <property type="entry name" value="TRNASYNTHGLU"/>
</dbReference>
<proteinExistence type="inferred from homology"/>
<comment type="catalytic activity">
    <reaction evidence="7">
        <text>tRNA(Glu) + L-glutamate + ATP = L-glutamyl-tRNA(Glu) + AMP + diphosphate</text>
        <dbReference type="Rhea" id="RHEA:23540"/>
        <dbReference type="Rhea" id="RHEA-COMP:9663"/>
        <dbReference type="Rhea" id="RHEA-COMP:9680"/>
        <dbReference type="ChEBI" id="CHEBI:29985"/>
        <dbReference type="ChEBI" id="CHEBI:30616"/>
        <dbReference type="ChEBI" id="CHEBI:33019"/>
        <dbReference type="ChEBI" id="CHEBI:78442"/>
        <dbReference type="ChEBI" id="CHEBI:78520"/>
        <dbReference type="ChEBI" id="CHEBI:456215"/>
        <dbReference type="EC" id="6.1.1.17"/>
    </reaction>
</comment>
<evidence type="ECO:0000259" key="8">
    <source>
        <dbReference type="Pfam" id="PF00749"/>
    </source>
</evidence>
<keyword evidence="2 7" id="KW-0436">Ligase</keyword>
<name>A0ABS4GI77_9FIRM</name>
<comment type="subunit">
    <text evidence="7">Monomer.</text>
</comment>
<dbReference type="PROSITE" id="PS00178">
    <property type="entry name" value="AA_TRNA_LIGASE_I"/>
    <property type="match status" value="1"/>
</dbReference>
<sequence>MSVRLRFAPSPTGYLHIGGLRTALYCYLYANKNGGNYILRIEDTDQSRFVEGAMENLIESLLWAGVKHDEGVFVENDKIVQKGEYGPYIQSERLEIYKNYIKQLLDSGHAYYCFCTKERLDLVRDKQRQENKTPMYDKHCMNLTKEEVESKIAAGEEYVIRLKVPKNEDITFTDLVKGTITINSSEVDDQVLIKSDGFPTYHFAVVVDDHLMGITHAVRGEEWLTSTPKQKLIYDYLGWNMPMYIHLPTVLNKDKKKLSKRQGDVATSDFKNKGYLPEALVNYLALVGWSPKDNQEIFSLDELVREFDFDRVSKTGGIFDIDKLNWVNNHYIKESNPERIAKLAIPAIIDSGLMTKEETEEKFEWLVQVTDALKERLNYVNEIVKHMSIFFGDTVEFETSEVEEIVKADHVKNLLEAFVEELNSIDEVTLEFAKGIFNVLKSKTGAKGKNLFMPVRCAVTGQQHGPEMDKILVALGKDKILNRLKYVINLL</sequence>
<feature type="binding site" evidence="7">
    <location>
        <position position="260"/>
    </location>
    <ligand>
        <name>ATP</name>
        <dbReference type="ChEBI" id="CHEBI:30616"/>
    </ligand>
</feature>
<evidence type="ECO:0000256" key="1">
    <source>
        <dbReference type="ARBA" id="ARBA00007894"/>
    </source>
</evidence>
<dbReference type="Pfam" id="PF19269">
    <property type="entry name" value="Anticodon_2"/>
    <property type="match status" value="1"/>
</dbReference>
<evidence type="ECO:0000313" key="10">
    <source>
        <dbReference type="EMBL" id="MBP1927397.1"/>
    </source>
</evidence>
<evidence type="ECO:0000256" key="2">
    <source>
        <dbReference type="ARBA" id="ARBA00022598"/>
    </source>
</evidence>
<dbReference type="Proteomes" id="UP001519342">
    <property type="component" value="Unassembled WGS sequence"/>
</dbReference>
<dbReference type="SUPFAM" id="SSF52374">
    <property type="entry name" value="Nucleotidylyl transferase"/>
    <property type="match status" value="1"/>
</dbReference>
<dbReference type="InterPro" id="IPR033910">
    <property type="entry name" value="GluRS_core"/>
</dbReference>